<reference evidence="7 8" key="1">
    <citation type="submission" date="2018-06" db="EMBL/GenBank/DDBJ databases">
        <authorList>
            <person name="Liu Z.-W."/>
        </authorList>
    </citation>
    <scope>NUCLEOTIDE SEQUENCE [LARGE SCALE GENOMIC DNA]</scope>
    <source>
        <strain evidence="7 8">2b14</strain>
    </source>
</reference>
<feature type="transmembrane region" description="Helical" evidence="5">
    <location>
        <begin position="278"/>
        <end position="302"/>
    </location>
</feature>
<evidence type="ECO:0000256" key="3">
    <source>
        <dbReference type="ARBA" id="ARBA00022989"/>
    </source>
</evidence>
<dbReference type="PANTHER" id="PTHR37422:SF13">
    <property type="entry name" value="LIPOPOLYSACCHARIDE BIOSYNTHESIS PROTEIN PA4999-RELATED"/>
    <property type="match status" value="1"/>
</dbReference>
<protein>
    <recommendedName>
        <fullName evidence="6">O-antigen ligase-related domain-containing protein</fullName>
    </recommendedName>
</protein>
<keyword evidence="8" id="KW-1185">Reference proteome</keyword>
<keyword evidence="4 5" id="KW-0472">Membrane</keyword>
<feature type="transmembrane region" description="Helical" evidence="5">
    <location>
        <begin position="172"/>
        <end position="191"/>
    </location>
</feature>
<keyword evidence="3 5" id="KW-1133">Transmembrane helix</keyword>
<dbReference type="InterPro" id="IPR051533">
    <property type="entry name" value="WaaL-like"/>
</dbReference>
<evidence type="ECO:0000256" key="5">
    <source>
        <dbReference type="SAM" id="Phobius"/>
    </source>
</evidence>
<evidence type="ECO:0000313" key="7">
    <source>
        <dbReference type="EMBL" id="RAU83285.1"/>
    </source>
</evidence>
<dbReference type="EMBL" id="QMDV01000002">
    <property type="protein sequence ID" value="RAU83285.1"/>
    <property type="molecule type" value="Genomic_DNA"/>
</dbReference>
<gene>
    <name evidence="7" type="ORF">DP923_08745</name>
</gene>
<feature type="transmembrane region" description="Helical" evidence="5">
    <location>
        <begin position="419"/>
        <end position="442"/>
    </location>
</feature>
<name>A0A364RG97_9BACT</name>
<feature type="transmembrane region" description="Helical" evidence="5">
    <location>
        <begin position="243"/>
        <end position="272"/>
    </location>
</feature>
<dbReference type="InterPro" id="IPR007016">
    <property type="entry name" value="O-antigen_ligase-rel_domated"/>
</dbReference>
<feature type="transmembrane region" description="Helical" evidence="5">
    <location>
        <begin position="26"/>
        <end position="55"/>
    </location>
</feature>
<sequence length="466" mass="52693">MLINQEHNIESARAEAGYSAASYKQLFLLLVGWLVTGMALGVVAIPLLALFALYLQNKGRHLYLFIVFFFTLILSDSRIYALSFSQNLKTVMMLLLLVPLLFNRRSTLWVDNTKSLVQPLLAFSLFAFFCIVFSPEPFTAFQKTLSYSLLFIIIPILFYSLYITYHTYFLKAIIYLGVAVLIAGYLMYLANPMLVMYNEGGRSSGALGNPNGLGMFCFLFFLLYFVIRHYFPTLFSKRENIVIFALIISSLLWSGSRGQSLSVLIFLITQYLSKRNQIVGLVLSAFLGIMLVSIDLDIVAIAQALGFEEYLRVDTLDAGGGRVVAREFAWEQIQKNFWVGRGFSYTEWIYRQNYWELSLRGHEGNAHNAFLTVWLDTGLIGLLLFIIGWGFLFFKAAKNSYMALPIAFALITSNMVESWLVASLNPFTIQVLMILTLLIYIVKDKPAGPVLKANPKATAPFPVLRS</sequence>
<evidence type="ECO:0000259" key="6">
    <source>
        <dbReference type="Pfam" id="PF04932"/>
    </source>
</evidence>
<evidence type="ECO:0000256" key="2">
    <source>
        <dbReference type="ARBA" id="ARBA00022692"/>
    </source>
</evidence>
<comment type="caution">
    <text evidence="7">The sequence shown here is derived from an EMBL/GenBank/DDBJ whole genome shotgun (WGS) entry which is preliminary data.</text>
</comment>
<feature type="transmembrane region" description="Helical" evidence="5">
    <location>
        <begin position="369"/>
        <end position="394"/>
    </location>
</feature>
<dbReference type="GO" id="GO:0016020">
    <property type="term" value="C:membrane"/>
    <property type="evidence" value="ECO:0007669"/>
    <property type="project" value="UniProtKB-SubCell"/>
</dbReference>
<evidence type="ECO:0000256" key="4">
    <source>
        <dbReference type="ARBA" id="ARBA00023136"/>
    </source>
</evidence>
<keyword evidence="2 5" id="KW-0812">Transmembrane</keyword>
<feature type="transmembrane region" description="Helical" evidence="5">
    <location>
        <begin position="115"/>
        <end position="134"/>
    </location>
</feature>
<feature type="transmembrane region" description="Helical" evidence="5">
    <location>
        <begin position="211"/>
        <end position="231"/>
    </location>
</feature>
<proteinExistence type="predicted"/>
<feature type="transmembrane region" description="Helical" evidence="5">
    <location>
        <begin position="146"/>
        <end position="165"/>
    </location>
</feature>
<dbReference type="Proteomes" id="UP000251692">
    <property type="component" value="Unassembled WGS sequence"/>
</dbReference>
<feature type="domain" description="O-antigen ligase-related" evidence="6">
    <location>
        <begin position="243"/>
        <end position="386"/>
    </location>
</feature>
<comment type="subcellular location">
    <subcellularLocation>
        <location evidence="1">Membrane</location>
        <topology evidence="1">Multi-pass membrane protein</topology>
    </subcellularLocation>
</comment>
<dbReference type="AlphaFoldDB" id="A0A364RG97"/>
<dbReference type="OrthoDB" id="1111552at2"/>
<evidence type="ECO:0000313" key="8">
    <source>
        <dbReference type="Proteomes" id="UP000251692"/>
    </source>
</evidence>
<reference evidence="7 8" key="2">
    <citation type="submission" date="2018-07" db="EMBL/GenBank/DDBJ databases">
        <title>Pontibacter sp. 2b14 genomic sequence and assembly.</title>
        <authorList>
            <person name="Du Z.-J."/>
        </authorList>
    </citation>
    <scope>NUCLEOTIDE SEQUENCE [LARGE SCALE GENOMIC DNA]</scope>
    <source>
        <strain evidence="7 8">2b14</strain>
    </source>
</reference>
<organism evidence="7 8">
    <name type="scientific">Pontibacter arcticus</name>
    <dbReference type="NCBI Taxonomy" id="2080288"/>
    <lineage>
        <taxon>Bacteria</taxon>
        <taxon>Pseudomonadati</taxon>
        <taxon>Bacteroidota</taxon>
        <taxon>Cytophagia</taxon>
        <taxon>Cytophagales</taxon>
        <taxon>Hymenobacteraceae</taxon>
        <taxon>Pontibacter</taxon>
    </lineage>
</organism>
<accession>A0A364RG97</accession>
<feature type="transmembrane region" description="Helical" evidence="5">
    <location>
        <begin position="62"/>
        <end position="81"/>
    </location>
</feature>
<dbReference type="PANTHER" id="PTHR37422">
    <property type="entry name" value="TEICHURONIC ACID BIOSYNTHESIS PROTEIN TUAE"/>
    <property type="match status" value="1"/>
</dbReference>
<dbReference type="Pfam" id="PF04932">
    <property type="entry name" value="Wzy_C"/>
    <property type="match status" value="1"/>
</dbReference>
<evidence type="ECO:0000256" key="1">
    <source>
        <dbReference type="ARBA" id="ARBA00004141"/>
    </source>
</evidence>